<reference evidence="1" key="1">
    <citation type="submission" date="2020-08" db="EMBL/GenBank/DDBJ databases">
        <title>Genome public.</title>
        <authorList>
            <person name="Liu C."/>
            <person name="Sun Q."/>
        </authorList>
    </citation>
    <scope>NUCLEOTIDE SEQUENCE</scope>
    <source>
        <strain evidence="1">BX15</strain>
    </source>
</reference>
<comment type="caution">
    <text evidence="1">The sequence shown here is derived from an EMBL/GenBank/DDBJ whole genome shotgun (WGS) entry which is preliminary data.</text>
</comment>
<dbReference type="EMBL" id="JACOQI010000051">
    <property type="protein sequence ID" value="MBC5772280.1"/>
    <property type="molecule type" value="Genomic_DNA"/>
</dbReference>
<keyword evidence="2" id="KW-1185">Reference proteome</keyword>
<protein>
    <submittedName>
        <fullName evidence="1">Uncharacterized protein</fullName>
    </submittedName>
</protein>
<dbReference type="Proteomes" id="UP000620327">
    <property type="component" value="Unassembled WGS sequence"/>
</dbReference>
<proteinExistence type="predicted"/>
<accession>A0A923S8Z9</accession>
<name>A0A923S8Z9_9FIRM</name>
<gene>
    <name evidence="1" type="ORF">H8Z83_18585</name>
</gene>
<dbReference type="AlphaFoldDB" id="A0A923S8Z9"/>
<sequence length="63" mass="7131">MIKEIGIQGCITVPEDVSMDEVIDKFIAFVEENNWSFGGGYKTIIDGYYMNDDGTRGKYVLDE</sequence>
<evidence type="ECO:0000313" key="1">
    <source>
        <dbReference type="EMBL" id="MBC5772280.1"/>
    </source>
</evidence>
<evidence type="ECO:0000313" key="2">
    <source>
        <dbReference type="Proteomes" id="UP000620327"/>
    </source>
</evidence>
<dbReference type="RefSeq" id="WP_187016395.1">
    <property type="nucleotide sequence ID" value="NZ_JACOQI010000051.1"/>
</dbReference>
<organism evidence="1 2">
    <name type="scientific">Dysosmobacter segnis</name>
    <dbReference type="NCBI Taxonomy" id="2763042"/>
    <lineage>
        <taxon>Bacteria</taxon>
        <taxon>Bacillati</taxon>
        <taxon>Bacillota</taxon>
        <taxon>Clostridia</taxon>
        <taxon>Eubacteriales</taxon>
        <taxon>Oscillospiraceae</taxon>
        <taxon>Dysosmobacter</taxon>
    </lineage>
</organism>